<dbReference type="Proteomes" id="UP000322315">
    <property type="component" value="Unassembled WGS sequence"/>
</dbReference>
<name>A0A5M7B763_9FLAO</name>
<dbReference type="PANTHER" id="PTHR43084">
    <property type="entry name" value="PERSULFIDE DIOXYGENASE ETHE1"/>
    <property type="match status" value="1"/>
</dbReference>
<keyword evidence="1" id="KW-0479">Metal-binding</keyword>
<feature type="domain" description="Rhodanese" evidence="2">
    <location>
        <begin position="373"/>
        <end position="463"/>
    </location>
</feature>
<dbReference type="PANTHER" id="PTHR43084:SF1">
    <property type="entry name" value="PERSULFIDE DIOXYGENASE ETHE1, MITOCHONDRIAL"/>
    <property type="match status" value="1"/>
</dbReference>
<dbReference type="GO" id="GO:0070813">
    <property type="term" value="P:hydrogen sulfide metabolic process"/>
    <property type="evidence" value="ECO:0007669"/>
    <property type="project" value="TreeGrafter"/>
</dbReference>
<dbReference type="SUPFAM" id="SSF56281">
    <property type="entry name" value="Metallo-hydrolase/oxidoreductase"/>
    <property type="match status" value="1"/>
</dbReference>
<accession>A0A5M7B763</accession>
<evidence type="ECO:0000313" key="3">
    <source>
        <dbReference type="EMBL" id="KAA5824510.1"/>
    </source>
</evidence>
<evidence type="ECO:0000256" key="1">
    <source>
        <dbReference type="ARBA" id="ARBA00022723"/>
    </source>
</evidence>
<gene>
    <name evidence="3" type="ORF">F2B50_10055</name>
    <name evidence="4" type="ORF">FPF71_10055</name>
</gene>
<evidence type="ECO:0000313" key="6">
    <source>
        <dbReference type="Proteomes" id="UP000322315"/>
    </source>
</evidence>
<dbReference type="InterPro" id="IPR001279">
    <property type="entry name" value="Metallo-B-lactamas"/>
</dbReference>
<sequence>MQIEQIYTGCLAQGAYYIESNGEVAIIDPLRETQQYVDKANKENAKIKYIFETHFHADFVSGHVDLSKKTGAKIIYGPGAETSYDIHSAKDNEEFKLGDVVIKVLHTPGHTLESSTFLLFDENGKEHAIFSGDTLFLGDVGRPDLAIKSDLTKEDLAAMLYDSLREKIMTLPDDVIVYPAHGAGSACGKNLSKETVGVLGEQKKTNYALRANMTKAEFVKEVLDGIAPPPQYFAKNALMNKSGYDSFENVLKKGDTPLDPQQFENIANHESALVLDVRTEKEFIEAHIPNSIFIGINGGFAPWVGALITDLKQPILLVTPKGREEETVTRLSRVGYDNTLGYLEGGIEAWKKAGKDVESIKSISVDEFSKDYDSKSSNVLDVRKDGEYKSEHLKGDHVQHFALDYINDNMKAIDKDKTYYVHCAGGYRSIIAASILKARGFDNLIDIAGGFGAIKNSDLPVTNYVCPSTL</sequence>
<keyword evidence="5" id="KW-1185">Reference proteome</keyword>
<dbReference type="EMBL" id="VWRS01000006">
    <property type="protein sequence ID" value="KAA5824510.1"/>
    <property type="molecule type" value="Genomic_DNA"/>
</dbReference>
<dbReference type="Proteomes" id="UP000315145">
    <property type="component" value="Unassembled WGS sequence"/>
</dbReference>
<evidence type="ECO:0000313" key="4">
    <source>
        <dbReference type="EMBL" id="TSJ75283.1"/>
    </source>
</evidence>
<dbReference type="FunFam" id="3.60.15.10:FF:000030">
    <property type="entry name" value="Metallo-beta-lactamase family protein"/>
    <property type="match status" value="1"/>
</dbReference>
<dbReference type="SMART" id="SM00849">
    <property type="entry name" value="Lactamase_B"/>
    <property type="match status" value="1"/>
</dbReference>
<dbReference type="GO" id="GO:0016787">
    <property type="term" value="F:hydrolase activity"/>
    <property type="evidence" value="ECO:0007669"/>
    <property type="project" value="UniProtKB-KW"/>
</dbReference>
<dbReference type="PROSITE" id="PS50206">
    <property type="entry name" value="RHODANESE_3"/>
    <property type="match status" value="2"/>
</dbReference>
<keyword evidence="3" id="KW-0378">Hydrolase</keyword>
<dbReference type="CDD" id="cd00158">
    <property type="entry name" value="RHOD"/>
    <property type="match status" value="2"/>
</dbReference>
<reference evidence="4 5" key="2">
    <citation type="submission" date="2019-07" db="EMBL/GenBank/DDBJ databases">
        <title>Algibacter marinivivus sp. nov., isolated from the surface of a marine red alga.</title>
        <authorList>
            <person name="Zhong X."/>
            <person name="Xu W."/>
            <person name="Zhang Y."/>
            <person name="Zhang Q."/>
            <person name="Du Z."/>
        </authorList>
    </citation>
    <scope>NUCLEOTIDE SEQUENCE [LARGE SCALE GENOMIC DNA]</scope>
    <source>
        <strain evidence="4 5">RU-4-M-4</strain>
    </source>
</reference>
<dbReference type="Gene3D" id="3.40.250.10">
    <property type="entry name" value="Rhodanese-like domain"/>
    <property type="match status" value="2"/>
</dbReference>
<dbReference type="EMBL" id="VMBF01000006">
    <property type="protein sequence ID" value="TSJ75283.1"/>
    <property type="molecule type" value="Genomic_DNA"/>
</dbReference>
<organism evidence="3 6">
    <name type="scientific">Algibacter amylolyticus</name>
    <dbReference type="NCBI Taxonomy" id="1608400"/>
    <lineage>
        <taxon>Bacteria</taxon>
        <taxon>Pseudomonadati</taxon>
        <taxon>Bacteroidota</taxon>
        <taxon>Flavobacteriia</taxon>
        <taxon>Flavobacteriales</taxon>
        <taxon>Flavobacteriaceae</taxon>
        <taxon>Algibacter</taxon>
    </lineage>
</organism>
<dbReference type="InterPro" id="IPR036873">
    <property type="entry name" value="Rhodanese-like_dom_sf"/>
</dbReference>
<comment type="caution">
    <text evidence="3">The sequence shown here is derived from an EMBL/GenBank/DDBJ whole genome shotgun (WGS) entry which is preliminary data.</text>
</comment>
<evidence type="ECO:0000259" key="2">
    <source>
        <dbReference type="PROSITE" id="PS50206"/>
    </source>
</evidence>
<dbReference type="SMART" id="SM00450">
    <property type="entry name" value="RHOD"/>
    <property type="match status" value="2"/>
</dbReference>
<dbReference type="Pfam" id="PF00753">
    <property type="entry name" value="Lactamase_B"/>
    <property type="match status" value="1"/>
</dbReference>
<dbReference type="GO" id="GO:0006749">
    <property type="term" value="P:glutathione metabolic process"/>
    <property type="evidence" value="ECO:0007669"/>
    <property type="project" value="InterPro"/>
</dbReference>
<dbReference type="InterPro" id="IPR044528">
    <property type="entry name" value="POD-like_MBL-fold"/>
</dbReference>
<reference evidence="3 6" key="1">
    <citation type="journal article" date="2015" name="Int. J. Syst. Evol. Microbiol.">
        <title>Algibacter amylolyticus sp. nov., isolated from intertidal sediment.</title>
        <authorList>
            <person name="Zhang D.C."/>
            <person name="Wu J."/>
            <person name="Neuner K."/>
            <person name="Yao J."/>
            <person name="Margesin R."/>
        </authorList>
    </citation>
    <scope>NUCLEOTIDE SEQUENCE [LARGE SCALE GENOMIC DNA]</scope>
    <source>
        <strain evidence="3 6">RU-4-M-4</strain>
    </source>
</reference>
<dbReference type="CDD" id="cd07724">
    <property type="entry name" value="POD-like_MBL-fold"/>
    <property type="match status" value="1"/>
</dbReference>
<dbReference type="AlphaFoldDB" id="A0A5M7B763"/>
<dbReference type="GO" id="GO:0050313">
    <property type="term" value="F:sulfur dioxygenase activity"/>
    <property type="evidence" value="ECO:0007669"/>
    <property type="project" value="InterPro"/>
</dbReference>
<evidence type="ECO:0000313" key="5">
    <source>
        <dbReference type="Proteomes" id="UP000315145"/>
    </source>
</evidence>
<dbReference type="InterPro" id="IPR001763">
    <property type="entry name" value="Rhodanese-like_dom"/>
</dbReference>
<feature type="domain" description="Rhodanese" evidence="2">
    <location>
        <begin position="268"/>
        <end position="359"/>
    </location>
</feature>
<dbReference type="OrthoDB" id="9784009at2"/>
<dbReference type="Pfam" id="PF00581">
    <property type="entry name" value="Rhodanese"/>
    <property type="match status" value="2"/>
</dbReference>
<dbReference type="SUPFAM" id="SSF52821">
    <property type="entry name" value="Rhodanese/Cell cycle control phosphatase"/>
    <property type="match status" value="2"/>
</dbReference>
<dbReference type="RefSeq" id="WP_144116544.1">
    <property type="nucleotide sequence ID" value="NZ_JACHGE010000009.1"/>
</dbReference>
<protein>
    <submittedName>
        <fullName evidence="3">MBL fold metallo-hydrolase</fullName>
    </submittedName>
</protein>
<dbReference type="InterPro" id="IPR036866">
    <property type="entry name" value="RibonucZ/Hydroxyglut_hydro"/>
</dbReference>
<dbReference type="InterPro" id="IPR051682">
    <property type="entry name" value="Mito_Persulfide_Diox"/>
</dbReference>
<dbReference type="Gene3D" id="3.60.15.10">
    <property type="entry name" value="Ribonuclease Z/Hydroxyacylglutathione hydrolase-like"/>
    <property type="match status" value="1"/>
</dbReference>
<proteinExistence type="predicted"/>
<reference evidence="3" key="3">
    <citation type="submission" date="2019-09" db="EMBL/GenBank/DDBJ databases">
        <authorList>
            <person name="Zhang D.-C."/>
        </authorList>
    </citation>
    <scope>NUCLEOTIDE SEQUENCE</scope>
    <source>
        <strain evidence="3">RU-4-M-4</strain>
    </source>
</reference>
<dbReference type="GO" id="GO:0046872">
    <property type="term" value="F:metal ion binding"/>
    <property type="evidence" value="ECO:0007669"/>
    <property type="project" value="UniProtKB-KW"/>
</dbReference>